<feature type="transmembrane region" description="Helical" evidence="12">
    <location>
        <begin position="32"/>
        <end position="55"/>
    </location>
</feature>
<keyword evidence="14" id="KW-0614">Plasmid</keyword>
<keyword evidence="8" id="KW-0915">Sodium</keyword>
<dbReference type="AlphaFoldDB" id="A0A2U9SGG3"/>
<dbReference type="InterPro" id="IPR006153">
    <property type="entry name" value="Cation/H_exchanger_TM"/>
</dbReference>
<evidence type="ECO:0000256" key="10">
    <source>
        <dbReference type="ARBA" id="ARBA00023136"/>
    </source>
</evidence>
<keyword evidence="15" id="KW-1185">Reference proteome</keyword>
<proteinExistence type="inferred from homology"/>
<feature type="transmembrane region" description="Helical" evidence="12">
    <location>
        <begin position="320"/>
        <end position="344"/>
    </location>
</feature>
<name>A0A2U9SGG3_9PROT</name>
<feature type="transmembrane region" description="Helical" evidence="12">
    <location>
        <begin position="258"/>
        <end position="275"/>
    </location>
</feature>
<dbReference type="GO" id="GO:0005886">
    <property type="term" value="C:plasma membrane"/>
    <property type="evidence" value="ECO:0007669"/>
    <property type="project" value="UniProtKB-SubCell"/>
</dbReference>
<evidence type="ECO:0000256" key="5">
    <source>
        <dbReference type="ARBA" id="ARBA00022475"/>
    </source>
</evidence>
<keyword evidence="3" id="KW-0813">Transport</keyword>
<evidence type="ECO:0000256" key="12">
    <source>
        <dbReference type="SAM" id="Phobius"/>
    </source>
</evidence>
<comment type="similarity">
    <text evidence="2">Belongs to the monovalent cation:proton antiporter 1 (CPA1) transporter (TC 2.A.36) family.</text>
</comment>
<organism evidence="14 15">
    <name type="scientific">Azospirillum ramasamyi</name>
    <dbReference type="NCBI Taxonomy" id="682998"/>
    <lineage>
        <taxon>Bacteria</taxon>
        <taxon>Pseudomonadati</taxon>
        <taxon>Pseudomonadota</taxon>
        <taxon>Alphaproteobacteria</taxon>
        <taxon>Rhodospirillales</taxon>
        <taxon>Azospirillaceae</taxon>
        <taxon>Azospirillum</taxon>
    </lineage>
</organism>
<keyword evidence="10 12" id="KW-0472">Membrane</keyword>
<reference evidence="14 15" key="1">
    <citation type="submission" date="2018-06" db="EMBL/GenBank/DDBJ databases">
        <title>Complete genome sequencing of Azospirillum sp. M2T2B2.</title>
        <authorList>
            <person name="Heo J."/>
            <person name="Kim S.-J."/>
            <person name="Kwon S.-W."/>
            <person name="Anandham R."/>
        </authorList>
    </citation>
    <scope>NUCLEOTIDE SEQUENCE [LARGE SCALE GENOMIC DNA]</scope>
    <source>
        <strain evidence="14 15">M2T2B2</strain>
        <plasmid evidence="14 15">unnamed4</plasmid>
    </source>
</reference>
<evidence type="ECO:0000259" key="13">
    <source>
        <dbReference type="Pfam" id="PF00999"/>
    </source>
</evidence>
<keyword evidence="6 12" id="KW-0812">Transmembrane</keyword>
<keyword evidence="5" id="KW-1003">Cell membrane</keyword>
<dbReference type="GO" id="GO:0015386">
    <property type="term" value="F:potassium:proton antiporter activity"/>
    <property type="evidence" value="ECO:0007669"/>
    <property type="project" value="TreeGrafter"/>
</dbReference>
<evidence type="ECO:0000256" key="6">
    <source>
        <dbReference type="ARBA" id="ARBA00022692"/>
    </source>
</evidence>
<comment type="subcellular location">
    <subcellularLocation>
        <location evidence="1">Cell membrane</location>
        <topology evidence="1">Multi-pass membrane protein</topology>
    </subcellularLocation>
</comment>
<feature type="transmembrane region" description="Helical" evidence="12">
    <location>
        <begin position="99"/>
        <end position="116"/>
    </location>
</feature>
<feature type="transmembrane region" description="Helical" evidence="12">
    <location>
        <begin position="385"/>
        <end position="404"/>
    </location>
</feature>
<feature type="transmembrane region" description="Helical" evidence="12">
    <location>
        <begin position="6"/>
        <end position="25"/>
    </location>
</feature>
<evidence type="ECO:0000256" key="9">
    <source>
        <dbReference type="ARBA" id="ARBA00023065"/>
    </source>
</evidence>
<dbReference type="KEGG" id="azm:DM194_26230"/>
<keyword evidence="4" id="KW-0050">Antiport</keyword>
<evidence type="ECO:0000256" key="8">
    <source>
        <dbReference type="ARBA" id="ARBA00023053"/>
    </source>
</evidence>
<protein>
    <submittedName>
        <fullName evidence="14">Sodium:proton antiporter</fullName>
    </submittedName>
</protein>
<dbReference type="GO" id="GO:0098719">
    <property type="term" value="P:sodium ion import across plasma membrane"/>
    <property type="evidence" value="ECO:0007669"/>
    <property type="project" value="TreeGrafter"/>
</dbReference>
<evidence type="ECO:0000313" key="15">
    <source>
        <dbReference type="Proteomes" id="UP000249605"/>
    </source>
</evidence>
<dbReference type="GO" id="GO:0015385">
    <property type="term" value="F:sodium:proton antiporter activity"/>
    <property type="evidence" value="ECO:0007669"/>
    <property type="project" value="InterPro"/>
</dbReference>
<sequence>MGPFDLSAILLTLAAAFGFINYRWLKLPSTIALFLEGLVLALLVSGADAVAATLGLGNWLRHLIEQISLPDILLDGILSLLLYATAVNEDLCALLKRKWTVLAMATLGVLLFTALMGVGLRVVFGLVGLGVPLIWCLVLGAAIAPTDPVAVHGILERLPVPGTLRSVISGESLFNDGVGVVAFVTLLHLAIGSEQDLTAGEVAFDFLKEAFGGAALGLAGGWTAYQMKRRVDDSTVELTISLALALGTYSLANKLGVSGPIAVVVAGLLIGYTTERHVNSERSRRDLPVVWAMIDAVLNALLFLLVGLEATMTISWTTPALLAALLAIPLSLTARLFSLTPALLMHMGSTGKTSALIVLTWAGLRGGVAVALVLSLPESPYRDPMLAVCYAAVAFSILVQGLTLEPIGRRLYGGEERRAEQTRAG</sequence>
<evidence type="ECO:0000256" key="3">
    <source>
        <dbReference type="ARBA" id="ARBA00022448"/>
    </source>
</evidence>
<keyword evidence="9" id="KW-0406">Ion transport</keyword>
<dbReference type="OrthoDB" id="9774146at2"/>
<dbReference type="InterPro" id="IPR018422">
    <property type="entry name" value="Cation/H_exchanger_CPA1"/>
</dbReference>
<dbReference type="EMBL" id="CP029834">
    <property type="protein sequence ID" value="AWU97776.1"/>
    <property type="molecule type" value="Genomic_DNA"/>
</dbReference>
<feature type="transmembrane region" description="Helical" evidence="12">
    <location>
        <begin position="287"/>
        <end position="308"/>
    </location>
</feature>
<evidence type="ECO:0000256" key="1">
    <source>
        <dbReference type="ARBA" id="ARBA00004651"/>
    </source>
</evidence>
<feature type="transmembrane region" description="Helical" evidence="12">
    <location>
        <begin position="122"/>
        <end position="144"/>
    </location>
</feature>
<dbReference type="GO" id="GO:0051453">
    <property type="term" value="P:regulation of intracellular pH"/>
    <property type="evidence" value="ECO:0007669"/>
    <property type="project" value="TreeGrafter"/>
</dbReference>
<keyword evidence="7 12" id="KW-1133">Transmembrane helix</keyword>
<dbReference type="RefSeq" id="WP_111070571.1">
    <property type="nucleotide sequence ID" value="NZ_CP029834.1"/>
</dbReference>
<dbReference type="Gene3D" id="6.10.140.1330">
    <property type="match status" value="1"/>
</dbReference>
<evidence type="ECO:0000256" key="2">
    <source>
        <dbReference type="ARBA" id="ARBA00007367"/>
    </source>
</evidence>
<keyword evidence="11" id="KW-0739">Sodium transport</keyword>
<feature type="domain" description="Cation/H+ exchanger transmembrane" evidence="13">
    <location>
        <begin position="14"/>
        <end position="407"/>
    </location>
</feature>
<geneLocation type="plasmid" evidence="14 15">
    <name>unnamed4</name>
</geneLocation>
<dbReference type="PANTHER" id="PTHR10110">
    <property type="entry name" value="SODIUM/HYDROGEN EXCHANGER"/>
    <property type="match status" value="1"/>
</dbReference>
<evidence type="ECO:0000313" key="14">
    <source>
        <dbReference type="EMBL" id="AWU97776.1"/>
    </source>
</evidence>
<gene>
    <name evidence="14" type="ORF">DM194_26230</name>
</gene>
<evidence type="ECO:0000256" key="11">
    <source>
        <dbReference type="ARBA" id="ARBA00023201"/>
    </source>
</evidence>
<feature type="transmembrane region" description="Helical" evidence="12">
    <location>
        <begin position="356"/>
        <end position="373"/>
    </location>
</feature>
<dbReference type="Pfam" id="PF00999">
    <property type="entry name" value="Na_H_Exchanger"/>
    <property type="match status" value="1"/>
</dbReference>
<evidence type="ECO:0000256" key="4">
    <source>
        <dbReference type="ARBA" id="ARBA00022449"/>
    </source>
</evidence>
<dbReference type="Proteomes" id="UP000249605">
    <property type="component" value="Plasmid unnamed4"/>
</dbReference>
<evidence type="ECO:0000256" key="7">
    <source>
        <dbReference type="ARBA" id="ARBA00022989"/>
    </source>
</evidence>
<dbReference type="PANTHER" id="PTHR10110:SF195">
    <property type="entry name" value="NA(+)_H(+) ANTIPORTER NHAS2"/>
    <property type="match status" value="1"/>
</dbReference>
<accession>A0A2U9SGG3</accession>